<organism evidence="2">
    <name type="scientific">Trichuris suis</name>
    <name type="common">pig whipworm</name>
    <dbReference type="NCBI Taxonomy" id="68888"/>
    <lineage>
        <taxon>Eukaryota</taxon>
        <taxon>Metazoa</taxon>
        <taxon>Ecdysozoa</taxon>
        <taxon>Nematoda</taxon>
        <taxon>Enoplea</taxon>
        <taxon>Dorylaimia</taxon>
        <taxon>Trichinellida</taxon>
        <taxon>Trichuridae</taxon>
        <taxon>Trichuris</taxon>
    </lineage>
</organism>
<accession>A0A085MYY4</accession>
<feature type="coiled-coil region" evidence="1">
    <location>
        <begin position="160"/>
        <end position="204"/>
    </location>
</feature>
<keyword evidence="1" id="KW-0175">Coiled coil</keyword>
<feature type="coiled-coil region" evidence="1">
    <location>
        <begin position="298"/>
        <end position="325"/>
    </location>
</feature>
<name>A0A085MYY4_9BILA</name>
<feature type="coiled-coil region" evidence="1">
    <location>
        <begin position="390"/>
        <end position="430"/>
    </location>
</feature>
<dbReference type="Proteomes" id="UP000030758">
    <property type="component" value="Unassembled WGS sequence"/>
</dbReference>
<proteinExistence type="predicted"/>
<gene>
    <name evidence="2" type="ORF">M514_25363</name>
</gene>
<evidence type="ECO:0000313" key="2">
    <source>
        <dbReference type="EMBL" id="KFD62430.1"/>
    </source>
</evidence>
<reference evidence="2" key="1">
    <citation type="journal article" date="2014" name="Nat. Genet.">
        <title>Genome and transcriptome of the porcine whipworm Trichuris suis.</title>
        <authorList>
            <person name="Jex A.R."/>
            <person name="Nejsum P."/>
            <person name="Schwarz E.M."/>
            <person name="Hu L."/>
            <person name="Young N.D."/>
            <person name="Hall R.S."/>
            <person name="Korhonen P.K."/>
            <person name="Liao S."/>
            <person name="Thamsborg S."/>
            <person name="Xia J."/>
            <person name="Xu P."/>
            <person name="Wang S."/>
            <person name="Scheerlinck J.P."/>
            <person name="Hofmann A."/>
            <person name="Sternberg P.W."/>
            <person name="Wang J."/>
            <person name="Gasser R.B."/>
        </authorList>
    </citation>
    <scope>NUCLEOTIDE SEQUENCE [LARGE SCALE GENOMIC DNA]</scope>
    <source>
        <strain evidence="2">DCEP-RM93F</strain>
    </source>
</reference>
<evidence type="ECO:0000256" key="1">
    <source>
        <dbReference type="SAM" id="Coils"/>
    </source>
</evidence>
<dbReference type="EMBL" id="KL367595">
    <property type="protein sequence ID" value="KFD62430.1"/>
    <property type="molecule type" value="Genomic_DNA"/>
</dbReference>
<feature type="coiled-coil region" evidence="1">
    <location>
        <begin position="483"/>
        <end position="510"/>
    </location>
</feature>
<feature type="coiled-coil region" evidence="1">
    <location>
        <begin position="655"/>
        <end position="682"/>
    </location>
</feature>
<dbReference type="AlphaFoldDB" id="A0A085MYY4"/>
<feature type="coiled-coil region" evidence="1">
    <location>
        <begin position="575"/>
        <end position="615"/>
    </location>
</feature>
<protein>
    <submittedName>
        <fullName evidence="2">Uncharacterized protein</fullName>
    </submittedName>
</protein>
<sequence>MDVTYNESHTSHLVCILGKHCYRGNDTHDNRKNRDRREHREDLVKTIELFLKPSYADQRRRGELREQINKAEEACKAGMCKDLREKLGNGVQYDRITRLMILYDDCMEECTANERRSLDVLHELDLKSEYWSLFQSMEKTKALAEAETLWLEIKGELQLLLEEEQQLNRIERILKFSEADQRLHDELEKRIHKTEETCARVECKALKIKPVNGNTASTKLVAKYDECMNRCKAKEQRSYDKIKELEKKSHYWTNFSELKKGKTAERVLTYWAKIRNEFKVMEKEQLQLEKIERILKPSAADENMRKELYDRIRETENECKRWALEIVVEEIRTKAYDPCANNTIEEQRKSYRLLKEITKKAKYWTKFEQLIKGASLRTALVYWTEIRHKFKQLEKEEERYESALATLRLTKEETELKERLEAKIREQSRNCTMGQCADLREAMLRAEDLTDQDSAADQLVKCLKTCKREQLQLEKIERILKPSAADENMRKELYDRIRETENECKRWALEIVVEEIRTKAYDPCANNTIEEQRKSYRLLKEITKKAKYWTKFEQLIKGASLRTALVYWTEIRHKFKQLEKEEERYESALATLRLTKEETELKERLEAKIREQSRNCTMGQCADLREAMLRAEDLTDQDSAADQLVKCLKTCKRAVRDEIERLNDLQVKNERYKAMKKTREQKSIITALWRYEKDELSLSA</sequence>